<evidence type="ECO:0000313" key="3">
    <source>
        <dbReference type="Proteomes" id="UP001551695"/>
    </source>
</evidence>
<dbReference type="EMBL" id="JBFAKC010000002">
    <property type="protein sequence ID" value="MEV0706963.1"/>
    <property type="molecule type" value="Genomic_DNA"/>
</dbReference>
<dbReference type="InterPro" id="IPR057154">
    <property type="entry name" value="DUF7832"/>
</dbReference>
<reference evidence="2 3" key="1">
    <citation type="submission" date="2024-06" db="EMBL/GenBank/DDBJ databases">
        <title>The Natural Products Discovery Center: Release of the First 8490 Sequenced Strains for Exploring Actinobacteria Biosynthetic Diversity.</title>
        <authorList>
            <person name="Kalkreuter E."/>
            <person name="Kautsar S.A."/>
            <person name="Yang D."/>
            <person name="Bader C.D."/>
            <person name="Teijaro C.N."/>
            <person name="Fluegel L."/>
            <person name="Davis C.M."/>
            <person name="Simpson J.R."/>
            <person name="Lauterbach L."/>
            <person name="Steele A.D."/>
            <person name="Gui C."/>
            <person name="Meng S."/>
            <person name="Li G."/>
            <person name="Viehrig K."/>
            <person name="Ye F."/>
            <person name="Su P."/>
            <person name="Kiefer A.F."/>
            <person name="Nichols A."/>
            <person name="Cepeda A.J."/>
            <person name="Yan W."/>
            <person name="Fan B."/>
            <person name="Jiang Y."/>
            <person name="Adhikari A."/>
            <person name="Zheng C.-J."/>
            <person name="Schuster L."/>
            <person name="Cowan T.M."/>
            <person name="Smanski M.J."/>
            <person name="Chevrette M.G."/>
            <person name="De Carvalho L.P.S."/>
            <person name="Shen B."/>
        </authorList>
    </citation>
    <scope>NUCLEOTIDE SEQUENCE [LARGE SCALE GENOMIC DNA]</scope>
    <source>
        <strain evidence="2 3">NPDC050403</strain>
    </source>
</reference>
<protein>
    <recommendedName>
        <fullName evidence="1">DUF7832 domain-containing protein</fullName>
    </recommendedName>
</protein>
<sequence>MTYDDAGWHTDSVKDLGLPEEAAGTHISMFMAWLALHDLVSEKSAARARGLRDRSITPDRYLFDSCCGEINAGWLNETGREFTAAAYEHYLAMYEYFPPVAAFDSTYETPASWETYDAIAGEIDGLFHEWRRSRGYS</sequence>
<comment type="caution">
    <text evidence="2">The sequence shown here is derived from an EMBL/GenBank/DDBJ whole genome shotgun (WGS) entry which is preliminary data.</text>
</comment>
<dbReference type="Pfam" id="PF25191">
    <property type="entry name" value="DUF7832"/>
    <property type="match status" value="1"/>
</dbReference>
<proteinExistence type="predicted"/>
<dbReference type="RefSeq" id="WP_355089024.1">
    <property type="nucleotide sequence ID" value="NZ_JBEXKW010000051.1"/>
</dbReference>
<keyword evidence="3" id="KW-1185">Reference proteome</keyword>
<feature type="domain" description="DUF7832" evidence="1">
    <location>
        <begin position="3"/>
        <end position="95"/>
    </location>
</feature>
<accession>A0ABV3FNI2</accession>
<evidence type="ECO:0000313" key="2">
    <source>
        <dbReference type="EMBL" id="MEV0706963.1"/>
    </source>
</evidence>
<dbReference type="Proteomes" id="UP001551695">
    <property type="component" value="Unassembled WGS sequence"/>
</dbReference>
<gene>
    <name evidence="2" type="ORF">AB0I48_05305</name>
</gene>
<name>A0ABV3FNI2_9NOCA</name>
<organism evidence="2 3">
    <name type="scientific">Nocardia aurea</name>
    <dbReference type="NCBI Taxonomy" id="2144174"/>
    <lineage>
        <taxon>Bacteria</taxon>
        <taxon>Bacillati</taxon>
        <taxon>Actinomycetota</taxon>
        <taxon>Actinomycetes</taxon>
        <taxon>Mycobacteriales</taxon>
        <taxon>Nocardiaceae</taxon>
        <taxon>Nocardia</taxon>
    </lineage>
</organism>
<evidence type="ECO:0000259" key="1">
    <source>
        <dbReference type="Pfam" id="PF25191"/>
    </source>
</evidence>